<comment type="caution">
    <text evidence="1">The sequence shown here is derived from an EMBL/GenBank/DDBJ whole genome shotgun (WGS) entry which is preliminary data.</text>
</comment>
<gene>
    <name evidence="1" type="ORF">EYF80_004940</name>
</gene>
<reference evidence="1 2" key="1">
    <citation type="submission" date="2019-03" db="EMBL/GenBank/DDBJ databases">
        <title>First draft genome of Liparis tanakae, snailfish: a comprehensive survey of snailfish specific genes.</title>
        <authorList>
            <person name="Kim W."/>
            <person name="Song I."/>
            <person name="Jeong J.-H."/>
            <person name="Kim D."/>
            <person name="Kim S."/>
            <person name="Ryu S."/>
            <person name="Song J.Y."/>
            <person name="Lee S.K."/>
        </authorList>
    </citation>
    <scope>NUCLEOTIDE SEQUENCE [LARGE SCALE GENOMIC DNA]</scope>
    <source>
        <tissue evidence="1">Muscle</tissue>
    </source>
</reference>
<proteinExistence type="predicted"/>
<evidence type="ECO:0000313" key="1">
    <source>
        <dbReference type="EMBL" id="TNN84895.1"/>
    </source>
</evidence>
<evidence type="ECO:0000313" key="2">
    <source>
        <dbReference type="Proteomes" id="UP000314294"/>
    </source>
</evidence>
<sequence>MTAAFLKMPRDGGSGLLMRLKDIPVPGWSDATTSPDVMCHPHMRICSYIQGRRARRRVAVAAAEQRNHKTQILQLDIKARQRHLKKPPSVYELCVVFGPRRGAESAPGFHMSMVMRESERRPRQTRPSRCTHWLETPEIDLPVKEGCENRADWKQKRACEDTFWGRCLKSDFVAWRPERHEDDSYT</sequence>
<protein>
    <submittedName>
        <fullName evidence="1">Uncharacterized protein</fullName>
    </submittedName>
</protein>
<accession>A0A4Z2J3H6</accession>
<dbReference type="Proteomes" id="UP000314294">
    <property type="component" value="Unassembled WGS sequence"/>
</dbReference>
<name>A0A4Z2J3H6_9TELE</name>
<dbReference type="AlphaFoldDB" id="A0A4Z2J3H6"/>
<organism evidence="1 2">
    <name type="scientific">Liparis tanakae</name>
    <name type="common">Tanaka's snailfish</name>
    <dbReference type="NCBI Taxonomy" id="230148"/>
    <lineage>
        <taxon>Eukaryota</taxon>
        <taxon>Metazoa</taxon>
        <taxon>Chordata</taxon>
        <taxon>Craniata</taxon>
        <taxon>Vertebrata</taxon>
        <taxon>Euteleostomi</taxon>
        <taxon>Actinopterygii</taxon>
        <taxon>Neopterygii</taxon>
        <taxon>Teleostei</taxon>
        <taxon>Neoteleostei</taxon>
        <taxon>Acanthomorphata</taxon>
        <taxon>Eupercaria</taxon>
        <taxon>Perciformes</taxon>
        <taxon>Cottioidei</taxon>
        <taxon>Cottales</taxon>
        <taxon>Liparidae</taxon>
        <taxon>Liparis</taxon>
    </lineage>
</organism>
<keyword evidence="2" id="KW-1185">Reference proteome</keyword>
<dbReference type="EMBL" id="SRLO01000024">
    <property type="protein sequence ID" value="TNN84895.1"/>
    <property type="molecule type" value="Genomic_DNA"/>
</dbReference>